<dbReference type="PROSITE" id="PS51462">
    <property type="entry name" value="NUDIX"/>
    <property type="match status" value="1"/>
</dbReference>
<dbReference type="Gene3D" id="2.20.70.10">
    <property type="match status" value="1"/>
</dbReference>
<sequence>MSTPSSPDSGPRVERTPAGDDRPRLTCPDCGYIAYENPRIVVGSVPRLGERFLLCRRAIPPRIGYWTLPAGYLELHESTEDGARREAMEEANAALALDGLLAIYNLVHINQVQMIYRARLLDPAVAAGPESQAVGLFVWSEIPWQALAFPSVRWALEHERAAARTPVWLPAGNPEPSGGHGGPHDVG</sequence>
<proteinExistence type="predicted"/>
<dbReference type="Pfam" id="PF00293">
    <property type="entry name" value="NUDIX"/>
    <property type="match status" value="1"/>
</dbReference>
<feature type="region of interest" description="Disordered" evidence="2">
    <location>
        <begin position="167"/>
        <end position="187"/>
    </location>
</feature>
<evidence type="ECO:0000313" key="4">
    <source>
        <dbReference type="EMBL" id="QEA05119.1"/>
    </source>
</evidence>
<gene>
    <name evidence="4" type="ORF">KBTEX_01438</name>
</gene>
<dbReference type="InterPro" id="IPR000086">
    <property type="entry name" value="NUDIX_hydrolase_dom"/>
</dbReference>
<reference evidence="4" key="1">
    <citation type="submission" date="2019-06" db="EMBL/GenBank/DDBJ databases">
        <authorList>
            <person name="Murdoch R.W."/>
            <person name="Fathepure B."/>
        </authorList>
    </citation>
    <scope>NUCLEOTIDE SEQUENCE</scope>
</reference>
<keyword evidence="1" id="KW-0378">Hydrolase</keyword>
<accession>A0A5B8R7L9</accession>
<dbReference type="Pfam" id="PF14803">
    <property type="entry name" value="Zn_ribbon_Nudix"/>
    <property type="match status" value="1"/>
</dbReference>
<evidence type="ECO:0000256" key="2">
    <source>
        <dbReference type="SAM" id="MobiDB-lite"/>
    </source>
</evidence>
<dbReference type="SUPFAM" id="SSF55811">
    <property type="entry name" value="Nudix"/>
    <property type="match status" value="1"/>
</dbReference>
<dbReference type="AlphaFoldDB" id="A0A5B8R7L9"/>
<dbReference type="Gene3D" id="3.90.79.10">
    <property type="entry name" value="Nucleoside Triphosphate Pyrophosphohydrolase"/>
    <property type="match status" value="1"/>
</dbReference>
<evidence type="ECO:0000259" key="3">
    <source>
        <dbReference type="PROSITE" id="PS51462"/>
    </source>
</evidence>
<dbReference type="EMBL" id="MN079095">
    <property type="protein sequence ID" value="QEA05119.1"/>
    <property type="molecule type" value="Genomic_DNA"/>
</dbReference>
<protein>
    <recommendedName>
        <fullName evidence="3">Nudix hydrolase domain-containing protein</fullName>
    </recommendedName>
</protein>
<dbReference type="PROSITE" id="PS00893">
    <property type="entry name" value="NUDIX_BOX"/>
    <property type="match status" value="1"/>
</dbReference>
<dbReference type="CDD" id="cd04511">
    <property type="entry name" value="NUDIX_Hydrolase"/>
    <property type="match status" value="1"/>
</dbReference>
<feature type="compositionally biased region" description="Basic and acidic residues" evidence="2">
    <location>
        <begin position="11"/>
        <end position="23"/>
    </location>
</feature>
<feature type="region of interest" description="Disordered" evidence="2">
    <location>
        <begin position="1"/>
        <end position="23"/>
    </location>
</feature>
<dbReference type="GO" id="GO:0016787">
    <property type="term" value="F:hydrolase activity"/>
    <property type="evidence" value="ECO:0007669"/>
    <property type="project" value="UniProtKB-KW"/>
</dbReference>
<feature type="domain" description="Nudix hydrolase" evidence="3">
    <location>
        <begin position="37"/>
        <end position="160"/>
    </location>
</feature>
<dbReference type="InterPro" id="IPR015797">
    <property type="entry name" value="NUDIX_hydrolase-like_dom_sf"/>
</dbReference>
<name>A0A5B8R7L9_9ZZZZ</name>
<evidence type="ECO:0000256" key="1">
    <source>
        <dbReference type="ARBA" id="ARBA00022801"/>
    </source>
</evidence>
<organism evidence="4">
    <name type="scientific">uncultured organism</name>
    <dbReference type="NCBI Taxonomy" id="155900"/>
    <lineage>
        <taxon>unclassified sequences</taxon>
        <taxon>environmental samples</taxon>
    </lineage>
</organism>
<dbReference type="InterPro" id="IPR029401">
    <property type="entry name" value="Nudix_N"/>
</dbReference>
<dbReference type="InterPro" id="IPR020084">
    <property type="entry name" value="NUDIX_hydrolase_CS"/>
</dbReference>
<dbReference type="PANTHER" id="PTHR43222:SF2">
    <property type="entry name" value="NUDIX HYDROLASE 23, CHLOROPLASTIC"/>
    <property type="match status" value="1"/>
</dbReference>
<dbReference type="PANTHER" id="PTHR43222">
    <property type="entry name" value="NUDIX HYDROLASE 23"/>
    <property type="match status" value="1"/>
</dbReference>